<protein>
    <submittedName>
        <fullName evidence="1">Uncharacterized protein</fullName>
    </submittedName>
</protein>
<gene>
    <name evidence="1" type="ORF">BAU08_23730</name>
</gene>
<evidence type="ECO:0000313" key="2">
    <source>
        <dbReference type="Proteomes" id="UP000092213"/>
    </source>
</evidence>
<dbReference type="AlphaFoldDB" id="A0A193G5B0"/>
<accession>A0A193G5B0</accession>
<dbReference type="Proteomes" id="UP000092213">
    <property type="component" value="Chromosome"/>
</dbReference>
<evidence type="ECO:0000313" key="1">
    <source>
        <dbReference type="EMBL" id="ANN75025.1"/>
    </source>
</evidence>
<dbReference type="EMBL" id="CP016171">
    <property type="protein sequence ID" value="ANN75025.1"/>
    <property type="molecule type" value="Genomic_DNA"/>
</dbReference>
<reference evidence="1 2" key="1">
    <citation type="submission" date="2016-06" db="EMBL/GenBank/DDBJ databases">
        <title>Complete genome sequences of Bordetella bronchialis and Bordetella flabilis.</title>
        <authorList>
            <person name="LiPuma J.J."/>
            <person name="Spilker T."/>
        </authorList>
    </citation>
    <scope>NUCLEOTIDE SEQUENCE [LARGE SCALE GENOMIC DNA]</scope>
    <source>
        <strain evidence="1 2">AU17976</strain>
    </source>
</reference>
<sequence>MAPASPARRAACLAALCAALVGGCTPSYNWRELPIADGVARAAFPARVASDTRDIGLAGQSLRFTLTSARVGDAVFAVGYAPLPPALASDPAGQRELAGALVRALHENLHAAAPAAAPDYGTDIEVHGQAGGHAVWALARVWVQSGLLLEAVATGSEKGLPRDAAREFVGSLRFEGR</sequence>
<proteinExistence type="predicted"/>
<organism evidence="1 2">
    <name type="scientific">Bordetella bronchialis</name>
    <dbReference type="NCBI Taxonomy" id="463025"/>
    <lineage>
        <taxon>Bacteria</taxon>
        <taxon>Pseudomonadati</taxon>
        <taxon>Pseudomonadota</taxon>
        <taxon>Betaproteobacteria</taxon>
        <taxon>Burkholderiales</taxon>
        <taxon>Alcaligenaceae</taxon>
        <taxon>Bordetella</taxon>
    </lineage>
</organism>
<name>A0A193G5B0_9BORD</name>